<reference evidence="5 6" key="1">
    <citation type="journal article" date="2012" name="Genome Biol.">
        <title>The genome of the polar eukaryotic microalga coccomyxa subellipsoidea reveals traits of cold adaptation.</title>
        <authorList>
            <person name="Blanc G."/>
            <person name="Agarkova I."/>
            <person name="Grimwood J."/>
            <person name="Kuo A."/>
            <person name="Brueggeman A."/>
            <person name="Dunigan D."/>
            <person name="Gurnon J."/>
            <person name="Ladunga I."/>
            <person name="Lindquist E."/>
            <person name="Lucas S."/>
            <person name="Pangilinan J."/>
            <person name="Proschold T."/>
            <person name="Salamov A."/>
            <person name="Schmutz J."/>
            <person name="Weeks D."/>
            <person name="Yamada T."/>
            <person name="Claverie J.M."/>
            <person name="Grigoriev I."/>
            <person name="Van Etten J."/>
            <person name="Lomsadze A."/>
            <person name="Borodovsky M."/>
        </authorList>
    </citation>
    <scope>NUCLEOTIDE SEQUENCE [LARGE SCALE GENOMIC DNA]</scope>
    <source>
        <strain evidence="5 6">C-169</strain>
    </source>
</reference>
<feature type="region of interest" description="Disordered" evidence="3">
    <location>
        <begin position="33"/>
        <end position="69"/>
    </location>
</feature>
<keyword evidence="1 2" id="KW-0195">Cyclin</keyword>
<feature type="region of interest" description="Disordered" evidence="3">
    <location>
        <begin position="316"/>
        <end position="376"/>
    </location>
</feature>
<feature type="domain" description="Cyclin-like" evidence="4">
    <location>
        <begin position="82"/>
        <end position="163"/>
    </location>
</feature>
<evidence type="ECO:0000313" key="6">
    <source>
        <dbReference type="Proteomes" id="UP000007264"/>
    </source>
</evidence>
<dbReference type="Proteomes" id="UP000007264">
    <property type="component" value="Unassembled WGS sequence"/>
</dbReference>
<dbReference type="Gene3D" id="1.10.472.10">
    <property type="entry name" value="Cyclin-like"/>
    <property type="match status" value="2"/>
</dbReference>
<dbReference type="InterPro" id="IPR013763">
    <property type="entry name" value="Cyclin-like_dom"/>
</dbReference>
<dbReference type="OrthoDB" id="340962at2759"/>
<dbReference type="InterPro" id="IPR036915">
    <property type="entry name" value="Cyclin-like_sf"/>
</dbReference>
<dbReference type="AlphaFoldDB" id="I0Z7S7"/>
<protein>
    <submittedName>
        <fullName evidence="5">Cyclin-like protein</fullName>
    </submittedName>
</protein>
<feature type="compositionally biased region" description="Polar residues" evidence="3">
    <location>
        <begin position="324"/>
        <end position="339"/>
    </location>
</feature>
<dbReference type="Pfam" id="PF16899">
    <property type="entry name" value="Cyclin_C_2"/>
    <property type="match status" value="1"/>
</dbReference>
<sequence>MIFERSSQRKRWLFSTDELTEIRTRRRQACLDAVAKEETPQPEGVQQQQQQTDIDSKPAKKSKKTRPPSLAEEAALLKYYSGKIQEMCRAFGFPNKVQAAAVLFLKRFYLHYSTLQHDPKNILLTAIYLAGKVEEAYIGAEEFCKRLQQDEEVVLNTEPLVLQGLNFDLITYSPYTSLSGYFADLEDCQKEGSVIDPPLQELGGDTLAQARAAARAAVDALMLTDAPLLFPPGQLALAAMRSGCNKVKVPLGSFLSRVAGRAQEEARAGCSTEDIVQELKSAFGRIDSFGSEGSQQVKAEEVRKIDRRLKAFHAVASKASSASQQDTGGHSEATATAQRQKALEGRGEREGTDGSAHPPLAKRLKTGENGSSGMEL</sequence>
<dbReference type="SMART" id="SM00385">
    <property type="entry name" value="CYCLIN"/>
    <property type="match status" value="1"/>
</dbReference>
<name>I0Z7S7_COCSC</name>
<evidence type="ECO:0000256" key="2">
    <source>
        <dbReference type="RuleBase" id="RU000383"/>
    </source>
</evidence>
<organism evidence="5 6">
    <name type="scientific">Coccomyxa subellipsoidea (strain C-169)</name>
    <name type="common">Green microalga</name>
    <dbReference type="NCBI Taxonomy" id="574566"/>
    <lineage>
        <taxon>Eukaryota</taxon>
        <taxon>Viridiplantae</taxon>
        <taxon>Chlorophyta</taxon>
        <taxon>core chlorophytes</taxon>
        <taxon>Trebouxiophyceae</taxon>
        <taxon>Trebouxiophyceae incertae sedis</taxon>
        <taxon>Coccomyxaceae</taxon>
        <taxon>Coccomyxa</taxon>
        <taxon>Coccomyxa subellipsoidea</taxon>
    </lineage>
</organism>
<dbReference type="PANTHER" id="PTHR10026">
    <property type="entry name" value="CYCLIN"/>
    <property type="match status" value="1"/>
</dbReference>
<keyword evidence="6" id="KW-1185">Reference proteome</keyword>
<feature type="compositionally biased region" description="Basic and acidic residues" evidence="3">
    <location>
        <begin position="341"/>
        <end position="352"/>
    </location>
</feature>
<dbReference type="SUPFAM" id="SSF47954">
    <property type="entry name" value="Cyclin-like"/>
    <property type="match status" value="2"/>
</dbReference>
<dbReference type="Pfam" id="PF00134">
    <property type="entry name" value="Cyclin_N"/>
    <property type="match status" value="1"/>
</dbReference>
<dbReference type="RefSeq" id="XP_005651240.1">
    <property type="nucleotide sequence ID" value="XM_005651183.1"/>
</dbReference>
<accession>I0Z7S7</accession>
<comment type="caution">
    <text evidence="5">The sequence shown here is derived from an EMBL/GenBank/DDBJ whole genome shotgun (WGS) entry which is preliminary data.</text>
</comment>
<dbReference type="InterPro" id="IPR043198">
    <property type="entry name" value="Cyclin/Ssn8"/>
</dbReference>
<evidence type="ECO:0000259" key="4">
    <source>
        <dbReference type="SMART" id="SM00385"/>
    </source>
</evidence>
<dbReference type="InterPro" id="IPR031658">
    <property type="entry name" value="Cyclin_C_2"/>
</dbReference>
<dbReference type="GeneID" id="17044706"/>
<dbReference type="GO" id="GO:0006357">
    <property type="term" value="P:regulation of transcription by RNA polymerase II"/>
    <property type="evidence" value="ECO:0007669"/>
    <property type="project" value="InterPro"/>
</dbReference>
<dbReference type="KEGG" id="csl:COCSUDRAFT_64615"/>
<evidence type="ECO:0000313" key="5">
    <source>
        <dbReference type="EMBL" id="EIE26696.1"/>
    </source>
</evidence>
<evidence type="ECO:0000256" key="3">
    <source>
        <dbReference type="SAM" id="MobiDB-lite"/>
    </source>
</evidence>
<dbReference type="InterPro" id="IPR006671">
    <property type="entry name" value="Cyclin_N"/>
</dbReference>
<dbReference type="STRING" id="574566.I0Z7S7"/>
<dbReference type="GO" id="GO:0016538">
    <property type="term" value="F:cyclin-dependent protein serine/threonine kinase regulator activity"/>
    <property type="evidence" value="ECO:0007669"/>
    <property type="project" value="InterPro"/>
</dbReference>
<comment type="similarity">
    <text evidence="2">Belongs to the cyclin family.</text>
</comment>
<gene>
    <name evidence="5" type="ORF">COCSUDRAFT_64615</name>
</gene>
<dbReference type="eggNOG" id="KOG2496">
    <property type="taxonomic scope" value="Eukaryota"/>
</dbReference>
<proteinExistence type="inferred from homology"/>
<evidence type="ECO:0000256" key="1">
    <source>
        <dbReference type="ARBA" id="ARBA00023127"/>
    </source>
</evidence>
<dbReference type="EMBL" id="AGSI01000002">
    <property type="protein sequence ID" value="EIE26696.1"/>
    <property type="molecule type" value="Genomic_DNA"/>
</dbReference>